<name>A0AA38I4V7_9CUCU</name>
<gene>
    <name evidence="1" type="ORF">Zmor_024299</name>
</gene>
<comment type="caution">
    <text evidence="1">The sequence shown here is derived from an EMBL/GenBank/DDBJ whole genome shotgun (WGS) entry which is preliminary data.</text>
</comment>
<evidence type="ECO:0000313" key="1">
    <source>
        <dbReference type="EMBL" id="KAJ3646724.1"/>
    </source>
</evidence>
<proteinExistence type="predicted"/>
<dbReference type="AlphaFoldDB" id="A0AA38I4V7"/>
<sequence>MPGLFRSEISGHCSPQFVSFGSVDLGTTALDPRTLQITRSPDTSLVSSDSVPRSWTLGLRLRYLDDLDNIINDVRGAGVSSLEHGHQISNVNIPQCCFSLRSLKDVSSFLKTRIFLASLEHLLS</sequence>
<keyword evidence="2" id="KW-1185">Reference proteome</keyword>
<protein>
    <submittedName>
        <fullName evidence="1">Uncharacterized protein</fullName>
    </submittedName>
</protein>
<dbReference type="EMBL" id="JALNTZ010000007">
    <property type="protein sequence ID" value="KAJ3646724.1"/>
    <property type="molecule type" value="Genomic_DNA"/>
</dbReference>
<dbReference type="Proteomes" id="UP001168821">
    <property type="component" value="Unassembled WGS sequence"/>
</dbReference>
<accession>A0AA38I4V7</accession>
<reference evidence="1" key="1">
    <citation type="journal article" date="2023" name="G3 (Bethesda)">
        <title>Whole genome assemblies of Zophobas morio and Tenebrio molitor.</title>
        <authorList>
            <person name="Kaur S."/>
            <person name="Stinson S.A."/>
            <person name="diCenzo G.C."/>
        </authorList>
    </citation>
    <scope>NUCLEOTIDE SEQUENCE</scope>
    <source>
        <strain evidence="1">QUZm001</strain>
    </source>
</reference>
<organism evidence="1 2">
    <name type="scientific">Zophobas morio</name>
    <dbReference type="NCBI Taxonomy" id="2755281"/>
    <lineage>
        <taxon>Eukaryota</taxon>
        <taxon>Metazoa</taxon>
        <taxon>Ecdysozoa</taxon>
        <taxon>Arthropoda</taxon>
        <taxon>Hexapoda</taxon>
        <taxon>Insecta</taxon>
        <taxon>Pterygota</taxon>
        <taxon>Neoptera</taxon>
        <taxon>Endopterygota</taxon>
        <taxon>Coleoptera</taxon>
        <taxon>Polyphaga</taxon>
        <taxon>Cucujiformia</taxon>
        <taxon>Tenebrionidae</taxon>
        <taxon>Zophobas</taxon>
    </lineage>
</organism>
<evidence type="ECO:0000313" key="2">
    <source>
        <dbReference type="Proteomes" id="UP001168821"/>
    </source>
</evidence>